<comment type="caution">
    <text evidence="8">The sequence shown here is derived from an EMBL/GenBank/DDBJ whole genome shotgun (WGS) entry which is preliminary data.</text>
</comment>
<dbReference type="InterPro" id="IPR001031">
    <property type="entry name" value="Thioesterase"/>
</dbReference>
<dbReference type="SUPFAM" id="SSF53474">
    <property type="entry name" value="alpha/beta-Hydrolases"/>
    <property type="match status" value="1"/>
</dbReference>
<dbReference type="Pfam" id="PF00975">
    <property type="entry name" value="Thioesterase"/>
    <property type="match status" value="1"/>
</dbReference>
<protein>
    <submittedName>
        <fullName evidence="8">Acetoacetyl-CoA synthetase</fullName>
    </submittedName>
</protein>
<dbReference type="Gene3D" id="3.40.50.12780">
    <property type="entry name" value="N-terminal domain of ligase-like"/>
    <property type="match status" value="1"/>
</dbReference>
<dbReference type="NCBIfam" id="NF002937">
    <property type="entry name" value="PRK03584.1"/>
    <property type="match status" value="1"/>
</dbReference>
<accession>A0A658R0R0</accession>
<dbReference type="InterPro" id="IPR036736">
    <property type="entry name" value="ACP-like_sf"/>
</dbReference>
<dbReference type="Gene3D" id="3.40.50.1820">
    <property type="entry name" value="alpha/beta hydrolase"/>
    <property type="match status" value="1"/>
</dbReference>
<dbReference type="PANTHER" id="PTHR42921">
    <property type="entry name" value="ACETOACETYL-COA SYNTHETASE"/>
    <property type="match status" value="1"/>
</dbReference>
<sequence length="1047" mass="115081">MRDFRSELPSTLQIYNAVQLQVLREMERQNAIRESAQFYLRQSLYEPTPERISRSRMTRFIDSFGKLTGERFDDYSAFHDYSARKYRLFWQCFLESAEGLEWSGMAEPVCVGDEIETARFFPNVELNYAENLLAPGIAPDDAAALVACYADGARVAYTRGELRERVIRLAQSLRELGLKPGDRVVAIMRNDAEAITTALAVTALGATLSTAAPENGVQAILDRFAPLAPRMLFAHTMQRSFDTAGALSAHVAAVAAALPTLTDIVCLDETPLPSTVTTRQHEVRELIALGDPARFTWRRFPFNHPLFIMFSSGTTGKPKCIVHGAGGTLIEHVKEHRLHSDFGPDDKLFFFTSCSWMMWNWQLSALASGVQIVTYDGPVAAVDTLWRIVANERVTVFGTSPAYLKMNEDAGLEPGVLYDLSALRAMMSTGAVLYDTQFQWVHRHVKPLQLQSISGGTDIIGCFVLGNPNLPVHAGEAQCKTLGLDVQAFDHGAPTNMPGELVCTNPFPSRPLGFFGDNDGSRFHKAYFAENAGVWTHGDVIEFSPDGGARLHGRSDGVLNVRGINVSPGEIYRILSEIPEIRQAMAVPQTGSRAGDGGQRIVLLLVLRDGAQLNATLAIRIRRELTRNGSAALVPDVIVQVAGLPLTHNGKPSEAAARDAVNGLPARNVSSLANPDCLEGIRDHPLLSRAATELPAPGESADSIEAYLCALWEQYFSFSPIGRDDNFFELGGHSLLAARMLADIKRTTNRTLPIATLIVAPTIARLAAVIAADPSMSAESSSLVQMRAGRGRPLFMVHSITGSVMECLTLAGTLQSERPVYGLQAQGLDGDEVPQRSVEDMARAYVLRMRGVQPSGPYALVGYSFGGLVAFEIAQQLVKAGEKIEMLCLLDTYVHERCLPLTAWTRYQASMFAYRMREFRALGGRERVDYVRGKALAMTDRVRMRFGQTAQRPGPEARGLPKPLMLVRESMRVAMTTYKPRRYLGGPIVYVRASIQQDDRGDPLPVWRRVAKHGLRIMQVEGRHTDLVVEPQLATVALALTQVLSSI</sequence>
<comment type="similarity">
    <text evidence="1">Belongs to the ATP-dependent AMP-binding enzyme family.</text>
</comment>
<dbReference type="NCBIfam" id="TIGR01217">
    <property type="entry name" value="ac_ac_CoA_syn"/>
    <property type="match status" value="1"/>
</dbReference>
<evidence type="ECO:0000256" key="6">
    <source>
        <dbReference type="ARBA" id="ARBA00022840"/>
    </source>
</evidence>
<evidence type="ECO:0000259" key="7">
    <source>
        <dbReference type="PROSITE" id="PS50075"/>
    </source>
</evidence>
<dbReference type="InterPro" id="IPR045851">
    <property type="entry name" value="AMP-bd_C_sf"/>
</dbReference>
<dbReference type="InterPro" id="IPR006162">
    <property type="entry name" value="Ppantetheine_attach_site"/>
</dbReference>
<keyword evidence="9" id="KW-1185">Reference proteome</keyword>
<dbReference type="SUPFAM" id="SSF47336">
    <property type="entry name" value="ACP-like"/>
    <property type="match status" value="1"/>
</dbReference>
<dbReference type="PROSITE" id="PS00012">
    <property type="entry name" value="PHOSPHOPANTETHEINE"/>
    <property type="match status" value="1"/>
</dbReference>
<feature type="domain" description="Carrier" evidence="7">
    <location>
        <begin position="699"/>
        <end position="774"/>
    </location>
</feature>
<dbReference type="InterPro" id="IPR042099">
    <property type="entry name" value="ANL_N_sf"/>
</dbReference>
<keyword evidence="2" id="KW-0596">Phosphopantetheine</keyword>
<dbReference type="PROSITE" id="PS50075">
    <property type="entry name" value="CARRIER"/>
    <property type="match status" value="1"/>
</dbReference>
<dbReference type="InterPro" id="IPR009081">
    <property type="entry name" value="PP-bd_ACP"/>
</dbReference>
<organism evidence="8 9">
    <name type="scientific">Caballeronia concitans</name>
    <dbReference type="NCBI Taxonomy" id="1777133"/>
    <lineage>
        <taxon>Bacteria</taxon>
        <taxon>Pseudomonadati</taxon>
        <taxon>Pseudomonadota</taxon>
        <taxon>Betaproteobacteria</taxon>
        <taxon>Burkholderiales</taxon>
        <taxon>Burkholderiaceae</taxon>
        <taxon>Caballeronia</taxon>
    </lineage>
</organism>
<evidence type="ECO:0000313" key="8">
    <source>
        <dbReference type="EMBL" id="SAL37750.1"/>
    </source>
</evidence>
<evidence type="ECO:0000256" key="2">
    <source>
        <dbReference type="ARBA" id="ARBA00022450"/>
    </source>
</evidence>
<dbReference type="Pfam" id="PF00501">
    <property type="entry name" value="AMP-binding"/>
    <property type="match status" value="1"/>
</dbReference>
<dbReference type="InterPro" id="IPR029058">
    <property type="entry name" value="AB_hydrolase_fold"/>
</dbReference>
<dbReference type="GO" id="GO:0030729">
    <property type="term" value="F:acetoacetate-CoA ligase activity"/>
    <property type="evidence" value="ECO:0007669"/>
    <property type="project" value="InterPro"/>
</dbReference>
<evidence type="ECO:0000256" key="4">
    <source>
        <dbReference type="ARBA" id="ARBA00022598"/>
    </source>
</evidence>
<dbReference type="SUPFAM" id="SSF56801">
    <property type="entry name" value="Acetyl-CoA synthetase-like"/>
    <property type="match status" value="1"/>
</dbReference>
<dbReference type="InterPro" id="IPR005914">
    <property type="entry name" value="Acac_CoA_synth"/>
</dbReference>
<dbReference type="Gene3D" id="3.30.300.30">
    <property type="match status" value="1"/>
</dbReference>
<dbReference type="InterPro" id="IPR000873">
    <property type="entry name" value="AMP-dep_synth/lig_dom"/>
</dbReference>
<proteinExistence type="inferred from homology"/>
<dbReference type="PROSITE" id="PS00455">
    <property type="entry name" value="AMP_BINDING"/>
    <property type="match status" value="1"/>
</dbReference>
<dbReference type="GO" id="GO:0005524">
    <property type="term" value="F:ATP binding"/>
    <property type="evidence" value="ECO:0007669"/>
    <property type="project" value="UniProtKB-KW"/>
</dbReference>
<keyword evidence="3" id="KW-0597">Phosphoprotein</keyword>
<dbReference type="Pfam" id="PF00550">
    <property type="entry name" value="PP-binding"/>
    <property type="match status" value="1"/>
</dbReference>
<dbReference type="InterPro" id="IPR020802">
    <property type="entry name" value="TesA-like"/>
</dbReference>
<dbReference type="AlphaFoldDB" id="A0A658R0R0"/>
<gene>
    <name evidence="8" type="ORF">AWB72_03851</name>
</gene>
<name>A0A658R0R0_9BURK</name>
<dbReference type="Proteomes" id="UP000198263">
    <property type="component" value="Unassembled WGS sequence"/>
</dbReference>
<dbReference type="InterPro" id="IPR020845">
    <property type="entry name" value="AMP-binding_CS"/>
</dbReference>
<evidence type="ECO:0000313" key="9">
    <source>
        <dbReference type="Proteomes" id="UP000198263"/>
    </source>
</evidence>
<dbReference type="GO" id="GO:0006629">
    <property type="term" value="P:lipid metabolic process"/>
    <property type="evidence" value="ECO:0007669"/>
    <property type="project" value="InterPro"/>
</dbReference>
<evidence type="ECO:0000256" key="5">
    <source>
        <dbReference type="ARBA" id="ARBA00022741"/>
    </source>
</evidence>
<keyword evidence="4" id="KW-0436">Ligase</keyword>
<evidence type="ECO:0000256" key="1">
    <source>
        <dbReference type="ARBA" id="ARBA00006432"/>
    </source>
</evidence>
<dbReference type="EMBL" id="FCNV02000008">
    <property type="protein sequence ID" value="SAL37750.1"/>
    <property type="molecule type" value="Genomic_DNA"/>
</dbReference>
<reference evidence="8 9" key="1">
    <citation type="submission" date="2016-01" db="EMBL/GenBank/DDBJ databases">
        <authorList>
            <person name="Peeters C."/>
        </authorList>
    </citation>
    <scope>NUCLEOTIDE SEQUENCE [LARGE SCALE GENOMIC DNA]</scope>
    <source>
        <strain evidence="8">LMG 29315</strain>
    </source>
</reference>
<keyword evidence="6" id="KW-0067">ATP-binding</keyword>
<keyword evidence="5" id="KW-0547">Nucleotide-binding</keyword>
<dbReference type="PANTHER" id="PTHR42921:SF1">
    <property type="entry name" value="ACETOACETYL-COA SYNTHETASE"/>
    <property type="match status" value="1"/>
</dbReference>
<evidence type="ECO:0000256" key="3">
    <source>
        <dbReference type="ARBA" id="ARBA00022553"/>
    </source>
</evidence>
<dbReference type="SMART" id="SM00824">
    <property type="entry name" value="PKS_TE"/>
    <property type="match status" value="1"/>
</dbReference>